<gene>
    <name evidence="2" type="ORF">SAMN05444355_104264</name>
</gene>
<dbReference type="InterPro" id="IPR036390">
    <property type="entry name" value="WH_DNA-bd_sf"/>
</dbReference>
<dbReference type="Gene3D" id="1.10.10.10">
    <property type="entry name" value="Winged helix-like DNA-binding domain superfamily/Winged helix DNA-binding domain"/>
    <property type="match status" value="1"/>
</dbReference>
<protein>
    <submittedName>
        <fullName evidence="2">Winged helix DNA-binding domain-containing protein</fullName>
    </submittedName>
</protein>
<dbReference type="SUPFAM" id="SSF46785">
    <property type="entry name" value="Winged helix' DNA-binding domain"/>
    <property type="match status" value="1"/>
</dbReference>
<name>A0A1H9JAK7_FLAFI</name>
<dbReference type="InterPro" id="IPR000835">
    <property type="entry name" value="HTH_MarR-typ"/>
</dbReference>
<dbReference type="AlphaFoldDB" id="A0A1H9JAK7"/>
<dbReference type="GO" id="GO:0003700">
    <property type="term" value="F:DNA-binding transcription factor activity"/>
    <property type="evidence" value="ECO:0007669"/>
    <property type="project" value="InterPro"/>
</dbReference>
<feature type="domain" description="HTH marR-type" evidence="1">
    <location>
        <begin position="55"/>
        <end position="188"/>
    </location>
</feature>
<keyword evidence="2" id="KW-0238">DNA-binding</keyword>
<dbReference type="Pfam" id="PF13463">
    <property type="entry name" value="HTH_27"/>
    <property type="match status" value="1"/>
</dbReference>
<evidence type="ECO:0000313" key="3">
    <source>
        <dbReference type="Proteomes" id="UP000183658"/>
    </source>
</evidence>
<dbReference type="EMBL" id="FOFZ01000004">
    <property type="protein sequence ID" value="SEQ83813.1"/>
    <property type="molecule type" value="Genomic_DNA"/>
</dbReference>
<dbReference type="OrthoDB" id="961069at2"/>
<dbReference type="InterPro" id="IPR036388">
    <property type="entry name" value="WH-like_DNA-bd_sf"/>
</dbReference>
<dbReference type="PROSITE" id="PS50995">
    <property type="entry name" value="HTH_MARR_2"/>
    <property type="match status" value="1"/>
</dbReference>
<dbReference type="GO" id="GO:0003677">
    <property type="term" value="F:DNA binding"/>
    <property type="evidence" value="ECO:0007669"/>
    <property type="project" value="UniProtKB-KW"/>
</dbReference>
<organism evidence="2 3">
    <name type="scientific">Flavobacterium frigoris</name>
    <dbReference type="NCBI Taxonomy" id="229204"/>
    <lineage>
        <taxon>Bacteria</taxon>
        <taxon>Pseudomonadati</taxon>
        <taxon>Bacteroidota</taxon>
        <taxon>Flavobacteriia</taxon>
        <taxon>Flavobacteriales</taxon>
        <taxon>Flavobacteriaceae</taxon>
        <taxon>Flavobacterium</taxon>
    </lineage>
</organism>
<evidence type="ECO:0000313" key="2">
    <source>
        <dbReference type="EMBL" id="SEQ83813.1"/>
    </source>
</evidence>
<dbReference type="Proteomes" id="UP000183658">
    <property type="component" value="Unassembled WGS sequence"/>
</dbReference>
<reference evidence="3" key="1">
    <citation type="submission" date="2016-10" db="EMBL/GenBank/DDBJ databases">
        <authorList>
            <person name="Varghese N."/>
            <person name="Submissions S."/>
        </authorList>
    </citation>
    <scope>NUCLEOTIDE SEQUENCE [LARGE SCALE GENOMIC DNA]</scope>
    <source>
        <strain evidence="3">DSM 15719</strain>
    </source>
</reference>
<sequence>MNMYSNIKKLIDWTEKYENQLAEGEQWDDEHFAKWLSLEVKVNKESEVVLSKKAKPALTMYIYFIYKYATFYSRKIFKNSVIYSIDDLSFMASLLPDKQLMKGDVIRKNATEKSSGNEILKRLLRQKLIKETDNPNDKRSKLLSITAAGLQEIQAVRGQLEKMGELVSGDLTEQEKIILINMLSKLNDFHRPLFDANDEKLINEKLGIVNVD</sequence>
<dbReference type="RefSeq" id="WP_083380399.1">
    <property type="nucleotide sequence ID" value="NZ_CBCRVS010000008.1"/>
</dbReference>
<accession>A0A1H9JAK7</accession>
<keyword evidence="3" id="KW-1185">Reference proteome</keyword>
<proteinExistence type="predicted"/>
<evidence type="ECO:0000259" key="1">
    <source>
        <dbReference type="PROSITE" id="PS50995"/>
    </source>
</evidence>